<organism evidence="2 3">
    <name type="scientific">Neolamprologus brichardi</name>
    <name type="common">Fairy cichlid</name>
    <name type="synonym">Lamprologus brichardi</name>
    <dbReference type="NCBI Taxonomy" id="32507"/>
    <lineage>
        <taxon>Eukaryota</taxon>
        <taxon>Metazoa</taxon>
        <taxon>Chordata</taxon>
        <taxon>Craniata</taxon>
        <taxon>Vertebrata</taxon>
        <taxon>Euteleostomi</taxon>
        <taxon>Actinopterygii</taxon>
        <taxon>Neopterygii</taxon>
        <taxon>Teleostei</taxon>
        <taxon>Neoteleostei</taxon>
        <taxon>Acanthomorphata</taxon>
        <taxon>Ovalentaria</taxon>
        <taxon>Cichlomorphae</taxon>
        <taxon>Cichliformes</taxon>
        <taxon>Cichlidae</taxon>
        <taxon>African cichlids</taxon>
        <taxon>Pseudocrenilabrinae</taxon>
        <taxon>Lamprologini</taxon>
        <taxon>Neolamprologus</taxon>
    </lineage>
</organism>
<dbReference type="Ensembl" id="ENSNBRT00000011312.1">
    <property type="protein sequence ID" value="ENSNBRP00000011005.1"/>
    <property type="gene ID" value="ENSNBRG00000008586.1"/>
</dbReference>
<dbReference type="Proteomes" id="UP000261580">
    <property type="component" value="Unassembled WGS sequence"/>
</dbReference>
<evidence type="ECO:0000256" key="1">
    <source>
        <dbReference type="SAM" id="MobiDB-lite"/>
    </source>
</evidence>
<proteinExistence type="predicted"/>
<evidence type="ECO:0000313" key="3">
    <source>
        <dbReference type="Proteomes" id="UP000261580"/>
    </source>
</evidence>
<reference evidence="2" key="2">
    <citation type="submission" date="2025-09" db="UniProtKB">
        <authorList>
            <consortium name="Ensembl"/>
        </authorList>
    </citation>
    <scope>IDENTIFICATION</scope>
</reference>
<protein>
    <submittedName>
        <fullName evidence="2">Uncharacterized protein</fullName>
    </submittedName>
</protein>
<feature type="region of interest" description="Disordered" evidence="1">
    <location>
        <begin position="1"/>
        <end position="23"/>
    </location>
</feature>
<accession>A0A3Q4GN21</accession>
<reference evidence="2" key="1">
    <citation type="submission" date="2025-08" db="UniProtKB">
        <authorList>
            <consortium name="Ensembl"/>
        </authorList>
    </citation>
    <scope>IDENTIFICATION</scope>
</reference>
<evidence type="ECO:0000313" key="2">
    <source>
        <dbReference type="Ensembl" id="ENSNBRP00000011005.1"/>
    </source>
</evidence>
<dbReference type="STRING" id="32507.ENSNBRP00000011005"/>
<dbReference type="AlphaFoldDB" id="A0A3Q4GN21"/>
<sequence>MSPYEQHFGDSGKEKLPFNRKKPPVKQIMEEAVTKKFVHEDSSHIIALCSEYSSSSVVFHHTYS</sequence>
<dbReference type="Bgee" id="ENSNBRG00000008586">
    <property type="expression patterns" value="Expressed in brain and 3 other cell types or tissues"/>
</dbReference>
<dbReference type="GeneTree" id="ENSGT00950000183642"/>
<name>A0A3Q4GN21_NEOBR</name>
<keyword evidence="3" id="KW-1185">Reference proteome</keyword>
<feature type="compositionally biased region" description="Basic and acidic residues" evidence="1">
    <location>
        <begin position="7"/>
        <end position="17"/>
    </location>
</feature>